<dbReference type="Proteomes" id="UP000184225">
    <property type="component" value="Unassembled WGS sequence"/>
</dbReference>
<dbReference type="SUPFAM" id="SSF160574">
    <property type="entry name" value="BT0923-like"/>
    <property type="match status" value="1"/>
</dbReference>
<dbReference type="RefSeq" id="WP_073147093.1">
    <property type="nucleotide sequence ID" value="NZ_FQYY01000001.1"/>
</dbReference>
<dbReference type="OrthoDB" id="1121502at2"/>
<protein>
    <recommendedName>
        <fullName evidence="3">Beta-lactamase-inhibitor-like, PepSY-like</fullName>
    </recommendedName>
</protein>
<dbReference type="PROSITE" id="PS51257">
    <property type="entry name" value="PROKAR_LIPOPROTEIN"/>
    <property type="match status" value="1"/>
</dbReference>
<accession>A0A1M6A4X3</accession>
<dbReference type="Gene3D" id="3.10.450.360">
    <property type="match status" value="1"/>
</dbReference>
<evidence type="ECO:0000313" key="2">
    <source>
        <dbReference type="Proteomes" id="UP000184225"/>
    </source>
</evidence>
<evidence type="ECO:0000313" key="1">
    <source>
        <dbReference type="EMBL" id="SHI31500.1"/>
    </source>
</evidence>
<organism evidence="1 2">
    <name type="scientific">Mesonia phycicola</name>
    <dbReference type="NCBI Taxonomy" id="579105"/>
    <lineage>
        <taxon>Bacteria</taxon>
        <taxon>Pseudomonadati</taxon>
        <taxon>Bacteroidota</taxon>
        <taxon>Flavobacteriia</taxon>
        <taxon>Flavobacteriales</taxon>
        <taxon>Flavobacteriaceae</taxon>
        <taxon>Mesonia</taxon>
    </lineage>
</organism>
<dbReference type="STRING" id="579105.SAMN04488096_10176"/>
<proteinExistence type="predicted"/>
<dbReference type="EMBL" id="FQYY01000001">
    <property type="protein sequence ID" value="SHI31500.1"/>
    <property type="molecule type" value="Genomic_DNA"/>
</dbReference>
<name>A0A1M6A4X3_9FLAO</name>
<gene>
    <name evidence="1" type="ORF">SAMN04488096_10176</name>
</gene>
<keyword evidence="2" id="KW-1185">Reference proteome</keyword>
<sequence length="148" mass="17114">MKNLSLITISLLILTSCNQDDDYSSTDVPSIVASTFQTNFSNAKDLEWEMIGENYEADFEIDNIDHSAIINEQGELIKYKYDSQFINLPQPLQDSLTTNYNQNQIDDVETLKIESDTYYQLEIDQPSIDLEKVYNEDGSENETIIYWD</sequence>
<dbReference type="AlphaFoldDB" id="A0A1M6A4X3"/>
<reference evidence="1 2" key="1">
    <citation type="submission" date="2016-11" db="EMBL/GenBank/DDBJ databases">
        <authorList>
            <person name="Jaros S."/>
            <person name="Januszkiewicz K."/>
            <person name="Wedrychowicz H."/>
        </authorList>
    </citation>
    <scope>NUCLEOTIDE SEQUENCE [LARGE SCALE GENOMIC DNA]</scope>
    <source>
        <strain evidence="1 2">DSM 21425</strain>
    </source>
</reference>
<evidence type="ECO:0008006" key="3">
    <source>
        <dbReference type="Google" id="ProtNLM"/>
    </source>
</evidence>